<accession>X1T981</accession>
<reference evidence="1" key="1">
    <citation type="journal article" date="2014" name="Front. Microbiol.">
        <title>High frequency of phylogenetically diverse reductive dehalogenase-homologous genes in deep subseafloor sedimentary metagenomes.</title>
        <authorList>
            <person name="Kawai M."/>
            <person name="Futagami T."/>
            <person name="Toyoda A."/>
            <person name="Takaki Y."/>
            <person name="Nishi S."/>
            <person name="Hori S."/>
            <person name="Arai W."/>
            <person name="Tsubouchi T."/>
            <person name="Morono Y."/>
            <person name="Uchiyama I."/>
            <person name="Ito T."/>
            <person name="Fujiyama A."/>
            <person name="Inagaki F."/>
            <person name="Takami H."/>
        </authorList>
    </citation>
    <scope>NUCLEOTIDE SEQUENCE</scope>
    <source>
        <strain evidence="1">Expedition CK06-06</strain>
    </source>
</reference>
<comment type="caution">
    <text evidence="1">The sequence shown here is derived from an EMBL/GenBank/DDBJ whole genome shotgun (WGS) entry which is preliminary data.</text>
</comment>
<evidence type="ECO:0000313" key="1">
    <source>
        <dbReference type="EMBL" id="GAJ01918.1"/>
    </source>
</evidence>
<dbReference type="AlphaFoldDB" id="X1T981"/>
<protein>
    <submittedName>
        <fullName evidence="1">Uncharacterized protein</fullName>
    </submittedName>
</protein>
<proteinExistence type="predicted"/>
<name>X1T981_9ZZZZ</name>
<gene>
    <name evidence="1" type="ORF">S12H4_32064</name>
</gene>
<feature type="non-terminal residue" evidence="1">
    <location>
        <position position="269"/>
    </location>
</feature>
<organism evidence="1">
    <name type="scientific">marine sediment metagenome</name>
    <dbReference type="NCBI Taxonomy" id="412755"/>
    <lineage>
        <taxon>unclassified sequences</taxon>
        <taxon>metagenomes</taxon>
        <taxon>ecological metagenomes</taxon>
    </lineage>
</organism>
<dbReference type="EMBL" id="BARW01018768">
    <property type="protein sequence ID" value="GAJ01918.1"/>
    <property type="molecule type" value="Genomic_DNA"/>
</dbReference>
<sequence>MLKIQEGIIPLAILSSERLKSLESWGMLLDSSIPEKVRFIADPIRDYLDEFFLVGKRTTVSEDPKDVRISLIQSSPQTIMTIFRTDSTGISIDLKPVLSEVKRDFMENFSRYLSYLFNRLEDNIPVLFGNLRDVGNNILAQFTTGDIRRYLVDPAMGSTIDLEIHDSLKSIPWELMLETAYAGEIPFRVGRKIIGLTPQTIRSVIRGNREKVEALLIADPTDDLKIARDEVVWLDKHLNDIGFFKPTVLKGSKECKMDVIRNELASENT</sequence>